<dbReference type="Gene3D" id="3.40.50.261">
    <property type="entry name" value="Succinyl-CoA synthetase domains"/>
    <property type="match status" value="2"/>
</dbReference>
<dbReference type="PANTHER" id="PTHR42793:SF4">
    <property type="entry name" value="BLL6376 PROTEIN"/>
    <property type="match status" value="1"/>
</dbReference>
<dbReference type="InterPro" id="IPR011761">
    <property type="entry name" value="ATP-grasp"/>
</dbReference>
<comment type="caution">
    <text evidence="3">The sequence shown here is derived from an EMBL/GenBank/DDBJ whole genome shotgun (WGS) entry which is preliminary data.</text>
</comment>
<dbReference type="SUPFAM" id="SSF51735">
    <property type="entry name" value="NAD(P)-binding Rossmann-fold domains"/>
    <property type="match status" value="1"/>
</dbReference>
<dbReference type="Gene3D" id="3.30.470.20">
    <property type="entry name" value="ATP-grasp fold, B domain"/>
    <property type="match status" value="1"/>
</dbReference>
<dbReference type="SUPFAM" id="SSF56059">
    <property type="entry name" value="Glutathione synthetase ATP-binding domain-like"/>
    <property type="match status" value="1"/>
</dbReference>
<dbReference type="Gene3D" id="3.30.1490.20">
    <property type="entry name" value="ATP-grasp fold, A domain"/>
    <property type="match status" value="1"/>
</dbReference>
<evidence type="ECO:0000313" key="4">
    <source>
        <dbReference type="Proteomes" id="UP000657574"/>
    </source>
</evidence>
<dbReference type="Proteomes" id="UP000657574">
    <property type="component" value="Unassembled WGS sequence"/>
</dbReference>
<gene>
    <name evidence="3" type="ORF">GCM10010121_058720</name>
</gene>
<dbReference type="PANTHER" id="PTHR42793">
    <property type="entry name" value="COA BINDING DOMAIN CONTAINING PROTEIN"/>
    <property type="match status" value="1"/>
</dbReference>
<dbReference type="AlphaFoldDB" id="A0A917L2V4"/>
<accession>A0A917L2V4</accession>
<dbReference type="EMBL" id="BMQA01000024">
    <property type="protein sequence ID" value="GGJ39876.1"/>
    <property type="molecule type" value="Genomic_DNA"/>
</dbReference>
<dbReference type="InterPro" id="IPR013815">
    <property type="entry name" value="ATP_grasp_subdomain_1"/>
</dbReference>
<protein>
    <submittedName>
        <fullName evidence="3">CoA-binding protein</fullName>
    </submittedName>
</protein>
<evidence type="ECO:0000259" key="2">
    <source>
        <dbReference type="PROSITE" id="PS50975"/>
    </source>
</evidence>
<dbReference type="SMART" id="SM00881">
    <property type="entry name" value="CoA_binding"/>
    <property type="match status" value="1"/>
</dbReference>
<dbReference type="InterPro" id="IPR016102">
    <property type="entry name" value="Succinyl-CoA_synth-like"/>
</dbReference>
<dbReference type="SUPFAM" id="SSF52210">
    <property type="entry name" value="Succinyl-CoA synthetase domains"/>
    <property type="match status" value="2"/>
</dbReference>
<dbReference type="InterPro" id="IPR036291">
    <property type="entry name" value="NAD(P)-bd_dom_sf"/>
</dbReference>
<keyword evidence="4" id="KW-1185">Reference proteome</keyword>
<organism evidence="3 4">
    <name type="scientific">Streptomyces brasiliensis</name>
    <dbReference type="NCBI Taxonomy" id="1954"/>
    <lineage>
        <taxon>Bacteria</taxon>
        <taxon>Bacillati</taxon>
        <taxon>Actinomycetota</taxon>
        <taxon>Actinomycetes</taxon>
        <taxon>Kitasatosporales</taxon>
        <taxon>Streptomycetaceae</taxon>
        <taxon>Streptomyces</taxon>
    </lineage>
</organism>
<dbReference type="GO" id="GO:0005524">
    <property type="term" value="F:ATP binding"/>
    <property type="evidence" value="ECO:0007669"/>
    <property type="project" value="UniProtKB-UniRule"/>
</dbReference>
<dbReference type="InterPro" id="IPR032875">
    <property type="entry name" value="Succ_CoA_lig_flav_dom"/>
</dbReference>
<keyword evidence="1" id="KW-0067">ATP-binding</keyword>
<dbReference type="Pfam" id="PF13549">
    <property type="entry name" value="ATP-grasp_5"/>
    <property type="match status" value="1"/>
</dbReference>
<reference evidence="3" key="1">
    <citation type="journal article" date="2014" name="Int. J. Syst. Evol. Microbiol.">
        <title>Complete genome sequence of Corynebacterium casei LMG S-19264T (=DSM 44701T), isolated from a smear-ripened cheese.</title>
        <authorList>
            <consortium name="US DOE Joint Genome Institute (JGI-PGF)"/>
            <person name="Walter F."/>
            <person name="Albersmeier A."/>
            <person name="Kalinowski J."/>
            <person name="Ruckert C."/>
        </authorList>
    </citation>
    <scope>NUCLEOTIDE SEQUENCE</scope>
    <source>
        <strain evidence="3">JCM 3086</strain>
    </source>
</reference>
<dbReference type="PROSITE" id="PS50975">
    <property type="entry name" value="ATP_GRASP"/>
    <property type="match status" value="1"/>
</dbReference>
<dbReference type="InterPro" id="IPR003781">
    <property type="entry name" value="CoA-bd"/>
</dbReference>
<keyword evidence="1" id="KW-0547">Nucleotide-binding</keyword>
<dbReference type="Pfam" id="PF13607">
    <property type="entry name" value="Succ_CoA_lig"/>
    <property type="match status" value="1"/>
</dbReference>
<name>A0A917L2V4_9ACTN</name>
<dbReference type="Pfam" id="PF13380">
    <property type="entry name" value="CoA_binding_2"/>
    <property type="match status" value="1"/>
</dbReference>
<sequence>MTDTSTPLGATGLSTATVDSAFAAPATGAEAIARVRRALTAYQPGTALGEATSRALLAPLGLPFVPSRTADSADEAAAIAAVLAGPVVLKALSDEVIHKSDAGLVELGLVTAAQVRDAYGRLAARTRALGLTRPAIVVQPMADDGTDMFLGWVRDETFGPVVLVGMGGVTVELFRDVAHAVAPLSANDAARLLGSLACAPLLAGYRGRQAVDTTQFCRLVAAVGDLALALPEIADLDLNPVRILPDGTCLALDASAVLAARPAAGAARHPRAPLDLRPLTRPRSVAVIGASRDTAKPGGRVLRSLRRHGFPGAIHPVNPAGGEVGGLPAVTSLSALPVVPDLACIALPAAASVEAVRECVRLGVPAAIVYASGFGESGPEGSALDRELRDAVTGSGMLLCGPNTIGVVSSHHQMAATFSQAVDTFGLRPSGTCVIAQSGAVAGSLVSHELAHGYGIGDWVTVGNQSQLDVADYVSYYAGLDSTTCIALFLEGVADGPRFQQALETARTTQVPVVVYKTGVTAAGRRAVASHSGALAGSETAYRAVLERAGALQVPEMTALLEVAWVLGHTPRPSGRRVAVVTTSGGAGSATADLISMQDLKIATFGEATRAAFAGVLPSFANVDNPLDVTAEGAFTPGTLRTVLEAVSGDPGVDVVCVVLTSITGDDAVRVAQEIADAAGPGRPPLLVSWLVSRALAEDGMRLLAHQGIRVFTEPARMAAAAALLAKEASA</sequence>
<proteinExistence type="predicted"/>
<dbReference type="GO" id="GO:0046872">
    <property type="term" value="F:metal ion binding"/>
    <property type="evidence" value="ECO:0007669"/>
    <property type="project" value="InterPro"/>
</dbReference>
<feature type="domain" description="ATP-grasp" evidence="2">
    <location>
        <begin position="54"/>
        <end position="91"/>
    </location>
</feature>
<dbReference type="RefSeq" id="WP_189314292.1">
    <property type="nucleotide sequence ID" value="NZ_BMQA01000024.1"/>
</dbReference>
<evidence type="ECO:0000256" key="1">
    <source>
        <dbReference type="PROSITE-ProRule" id="PRU00409"/>
    </source>
</evidence>
<reference evidence="3" key="2">
    <citation type="submission" date="2020-09" db="EMBL/GenBank/DDBJ databases">
        <authorList>
            <person name="Sun Q."/>
            <person name="Ohkuma M."/>
        </authorList>
    </citation>
    <scope>NUCLEOTIDE SEQUENCE</scope>
    <source>
        <strain evidence="3">JCM 3086</strain>
    </source>
</reference>
<evidence type="ECO:0000313" key="3">
    <source>
        <dbReference type="EMBL" id="GGJ39876.1"/>
    </source>
</evidence>
<dbReference type="Gene3D" id="3.40.50.720">
    <property type="entry name" value="NAD(P)-binding Rossmann-like Domain"/>
    <property type="match status" value="1"/>
</dbReference>